<comment type="subcellular location">
    <subcellularLocation>
        <location evidence="1">Membrane</location>
        <topology evidence="1">Multi-pass membrane protein</topology>
    </subcellularLocation>
</comment>
<keyword evidence="8" id="KW-0012">Acyltransferase</keyword>
<evidence type="ECO:0000256" key="1">
    <source>
        <dbReference type="ARBA" id="ARBA00004141"/>
    </source>
</evidence>
<dbReference type="InterPro" id="IPR056462">
    <property type="entry name" value="HAD_RAM2/GPAT1-8"/>
</dbReference>
<evidence type="ECO:0000313" key="9">
    <source>
        <dbReference type="Proteomes" id="UP001418222"/>
    </source>
</evidence>
<dbReference type="SUPFAM" id="SSF69593">
    <property type="entry name" value="Glycerol-3-phosphate (1)-acyltransferase"/>
    <property type="match status" value="1"/>
</dbReference>
<keyword evidence="3" id="KW-0808">Transferase</keyword>
<keyword evidence="4" id="KW-0812">Transmembrane</keyword>
<keyword evidence="6" id="KW-0472">Membrane</keyword>
<dbReference type="EMBL" id="JBBWWQ010000021">
    <property type="protein sequence ID" value="KAK8914199.1"/>
    <property type="molecule type" value="Genomic_DNA"/>
</dbReference>
<dbReference type="PANTHER" id="PTHR15486:SF62">
    <property type="entry name" value="GLYCEROL-3-PHOSPHATE ACYLTRANSFERASE 2-RELATED"/>
    <property type="match status" value="1"/>
</dbReference>
<keyword evidence="5" id="KW-1133">Transmembrane helix</keyword>
<keyword evidence="9" id="KW-1185">Reference proteome</keyword>
<evidence type="ECO:0000256" key="6">
    <source>
        <dbReference type="ARBA" id="ARBA00023136"/>
    </source>
</evidence>
<evidence type="ECO:0000256" key="3">
    <source>
        <dbReference type="ARBA" id="ARBA00022679"/>
    </source>
</evidence>
<dbReference type="GO" id="GO:0090447">
    <property type="term" value="F:glycerol-3-phosphate 2-O-acyltransferase activity"/>
    <property type="evidence" value="ECO:0007669"/>
    <property type="project" value="TreeGrafter"/>
</dbReference>
<organism evidence="8 9">
    <name type="scientific">Platanthera zijinensis</name>
    <dbReference type="NCBI Taxonomy" id="2320716"/>
    <lineage>
        <taxon>Eukaryota</taxon>
        <taxon>Viridiplantae</taxon>
        <taxon>Streptophyta</taxon>
        <taxon>Embryophyta</taxon>
        <taxon>Tracheophyta</taxon>
        <taxon>Spermatophyta</taxon>
        <taxon>Magnoliopsida</taxon>
        <taxon>Liliopsida</taxon>
        <taxon>Asparagales</taxon>
        <taxon>Orchidaceae</taxon>
        <taxon>Orchidoideae</taxon>
        <taxon>Orchideae</taxon>
        <taxon>Orchidinae</taxon>
        <taxon>Platanthera</taxon>
    </lineage>
</organism>
<evidence type="ECO:0000259" key="7">
    <source>
        <dbReference type="SMART" id="SM00563"/>
    </source>
</evidence>
<feature type="domain" description="Phospholipid/glycerol acyltransferase" evidence="7">
    <location>
        <begin position="343"/>
        <end position="444"/>
    </location>
</feature>
<gene>
    <name evidence="8" type="primary">GPAT3</name>
    <name evidence="8" type="ORF">KSP39_PZI023845</name>
</gene>
<reference evidence="8 9" key="1">
    <citation type="journal article" date="2022" name="Nat. Plants">
        <title>Genomes of leafy and leafless Platanthera orchids illuminate the evolution of mycoheterotrophy.</title>
        <authorList>
            <person name="Li M.H."/>
            <person name="Liu K.W."/>
            <person name="Li Z."/>
            <person name="Lu H.C."/>
            <person name="Ye Q.L."/>
            <person name="Zhang D."/>
            <person name="Wang J.Y."/>
            <person name="Li Y.F."/>
            <person name="Zhong Z.M."/>
            <person name="Liu X."/>
            <person name="Yu X."/>
            <person name="Liu D.K."/>
            <person name="Tu X.D."/>
            <person name="Liu B."/>
            <person name="Hao Y."/>
            <person name="Liao X.Y."/>
            <person name="Jiang Y.T."/>
            <person name="Sun W.H."/>
            <person name="Chen J."/>
            <person name="Chen Y.Q."/>
            <person name="Ai Y."/>
            <person name="Zhai J.W."/>
            <person name="Wu S.S."/>
            <person name="Zhou Z."/>
            <person name="Hsiao Y.Y."/>
            <person name="Wu W.L."/>
            <person name="Chen Y.Y."/>
            <person name="Lin Y.F."/>
            <person name="Hsu J.L."/>
            <person name="Li C.Y."/>
            <person name="Wang Z.W."/>
            <person name="Zhao X."/>
            <person name="Zhong W.Y."/>
            <person name="Ma X.K."/>
            <person name="Ma L."/>
            <person name="Huang J."/>
            <person name="Chen G.Z."/>
            <person name="Huang M.Z."/>
            <person name="Huang L."/>
            <person name="Peng D.H."/>
            <person name="Luo Y.B."/>
            <person name="Zou S.Q."/>
            <person name="Chen S.P."/>
            <person name="Lan S."/>
            <person name="Tsai W.C."/>
            <person name="Van de Peer Y."/>
            <person name="Liu Z.J."/>
        </authorList>
    </citation>
    <scope>NUCLEOTIDE SEQUENCE [LARGE SCALE GENOMIC DNA]</scope>
    <source>
        <strain evidence="8">Lor287</strain>
    </source>
</reference>
<name>A0AAP0ATF1_9ASPA</name>
<evidence type="ECO:0000313" key="8">
    <source>
        <dbReference type="EMBL" id="KAK8914199.1"/>
    </source>
</evidence>
<proteinExistence type="inferred from homology"/>
<dbReference type="Pfam" id="PF23270">
    <property type="entry name" value="HAD_RAM2_N"/>
    <property type="match status" value="1"/>
</dbReference>
<comment type="similarity">
    <text evidence="2">Belongs to the GPAT/DAPAT family.</text>
</comment>
<comment type="caution">
    <text evidence="8">The sequence shown here is derived from an EMBL/GenBank/DDBJ whole genome shotgun (WGS) entry which is preliminary data.</text>
</comment>
<evidence type="ECO:0000256" key="5">
    <source>
        <dbReference type="ARBA" id="ARBA00022989"/>
    </source>
</evidence>
<dbReference type="GO" id="GO:0016020">
    <property type="term" value="C:membrane"/>
    <property type="evidence" value="ECO:0007669"/>
    <property type="project" value="UniProtKB-SubCell"/>
</dbReference>
<evidence type="ECO:0000256" key="2">
    <source>
        <dbReference type="ARBA" id="ARBA00007937"/>
    </source>
</evidence>
<dbReference type="Proteomes" id="UP001418222">
    <property type="component" value="Unassembled WGS sequence"/>
</dbReference>
<dbReference type="SMART" id="SM00563">
    <property type="entry name" value="PlsC"/>
    <property type="match status" value="1"/>
</dbReference>
<evidence type="ECO:0000256" key="4">
    <source>
        <dbReference type="ARBA" id="ARBA00022692"/>
    </source>
</evidence>
<dbReference type="InterPro" id="IPR002123">
    <property type="entry name" value="Plipid/glycerol_acylTrfase"/>
</dbReference>
<protein>
    <submittedName>
        <fullName evidence="8">Glycerol-3-phosphate acyltransferase 3</fullName>
    </submittedName>
</protein>
<dbReference type="GO" id="GO:0010143">
    <property type="term" value="P:cutin biosynthetic process"/>
    <property type="evidence" value="ECO:0007669"/>
    <property type="project" value="TreeGrafter"/>
</dbReference>
<dbReference type="GO" id="GO:0016791">
    <property type="term" value="F:phosphatase activity"/>
    <property type="evidence" value="ECO:0007669"/>
    <property type="project" value="TreeGrafter"/>
</dbReference>
<dbReference type="AlphaFoldDB" id="A0AAP0ATF1"/>
<dbReference type="Pfam" id="PF01553">
    <property type="entry name" value="Acyltransferase"/>
    <property type="match status" value="1"/>
</dbReference>
<dbReference type="PANTHER" id="PTHR15486">
    <property type="entry name" value="ANCIENT UBIQUITOUS PROTEIN"/>
    <property type="match status" value="1"/>
</dbReference>
<sequence>MPLKHRLSRPFLSLARPFFKLLLANSIFLHHRPYPTTILPKHPPPSHAPVVLPTQTLIFHVEGCLLRSSSTFPYFMLVAVEAAGGLFRALLLLFLYPALRFMGNEAGVRMMTMVCFFGVRKKSFRVGRAVLPKFLMEGVGEEGFEEVRKAGRRVGVSGMPRVMVESFLKEYLEVEVVIGREMKELCGFYTGFMQEEEGEEKVVINGGDVLGFACHGQHLHHSVFSSCKEIHRVSEAEKSRWAPLPRDKYPKPLIFHDGRLAFRPTPTATLAMFMWLPLGITLSVCRTVISIFLPTRLSVAICALTGLVNRIVSTTSAAKIRPFDSAQTHLNRPLKKPATSSGHLYICNHRTLLDPVYISASLNKPVIAVVYSLSRVSELISPIKTARLTRNKADDRRKMETLLKEGDLVVCPEGTTCREPYLLRFSPLFAELADEITPVALRVDTAMFYGTTTCGFKWLDSFYFAMNPRPMYEIQFLESISSVVSCDPRETANRVQSEIGRCLGFRCTALTRKDKYQMLAGNDGVVPTKFN</sequence>
<accession>A0AAP0ATF1</accession>